<dbReference type="GO" id="GO:0005840">
    <property type="term" value="C:ribosome"/>
    <property type="evidence" value="ECO:0007669"/>
    <property type="project" value="UniProtKB-KW"/>
</dbReference>
<organism evidence="4 5">
    <name type="scientific">Tribonema minus</name>
    <dbReference type="NCBI Taxonomy" id="303371"/>
    <lineage>
        <taxon>Eukaryota</taxon>
        <taxon>Sar</taxon>
        <taxon>Stramenopiles</taxon>
        <taxon>Ochrophyta</taxon>
        <taxon>PX clade</taxon>
        <taxon>Xanthophyceae</taxon>
        <taxon>Tribonematales</taxon>
        <taxon>Tribonemataceae</taxon>
        <taxon>Tribonema</taxon>
    </lineage>
</organism>
<dbReference type="Gene3D" id="4.10.910.10">
    <property type="entry name" value="30s ribosomal protein s13, domain 2"/>
    <property type="match status" value="1"/>
</dbReference>
<dbReference type="GO" id="GO:0003735">
    <property type="term" value="F:structural constituent of ribosome"/>
    <property type="evidence" value="ECO:0007669"/>
    <property type="project" value="InterPro"/>
</dbReference>
<evidence type="ECO:0000313" key="4">
    <source>
        <dbReference type="EMBL" id="KAG5176917.1"/>
    </source>
</evidence>
<dbReference type="OrthoDB" id="158735at2759"/>
<accession>A0A835YNA5</accession>
<dbReference type="GO" id="GO:0003723">
    <property type="term" value="F:RNA binding"/>
    <property type="evidence" value="ECO:0007669"/>
    <property type="project" value="InterPro"/>
</dbReference>
<keyword evidence="3" id="KW-0687">Ribonucleoprotein</keyword>
<dbReference type="InterPro" id="IPR018269">
    <property type="entry name" value="Ribosomal_uS13_CS"/>
</dbReference>
<protein>
    <recommendedName>
        <fullName evidence="6">Ribosomal protein S13</fullName>
    </recommendedName>
</protein>
<dbReference type="InterPro" id="IPR027437">
    <property type="entry name" value="Rbsml_uS13_C"/>
</dbReference>
<keyword evidence="5" id="KW-1185">Reference proteome</keyword>
<dbReference type="PROSITE" id="PS00646">
    <property type="entry name" value="RIBOSOMAL_S13_1"/>
    <property type="match status" value="1"/>
</dbReference>
<gene>
    <name evidence="4" type="ORF">JKP88DRAFT_89159</name>
</gene>
<sequence length="67" mass="7957">MDNFPRPLTADLKQICMSNCQRLIDIKSYKGRRHLYGYPVRGQRTHTNAKNQKRLHKRWILSTSLDS</sequence>
<comment type="similarity">
    <text evidence="1">Belongs to the universal ribosomal protein uS13 family.</text>
</comment>
<keyword evidence="2" id="KW-0689">Ribosomal protein</keyword>
<evidence type="ECO:0000256" key="2">
    <source>
        <dbReference type="ARBA" id="ARBA00022980"/>
    </source>
</evidence>
<dbReference type="InterPro" id="IPR001892">
    <property type="entry name" value="Ribosomal_uS13"/>
</dbReference>
<name>A0A835YNA5_9STRA</name>
<evidence type="ECO:0000256" key="1">
    <source>
        <dbReference type="ARBA" id="ARBA00008080"/>
    </source>
</evidence>
<dbReference type="GO" id="GO:1990904">
    <property type="term" value="C:ribonucleoprotein complex"/>
    <property type="evidence" value="ECO:0007669"/>
    <property type="project" value="UniProtKB-KW"/>
</dbReference>
<evidence type="ECO:0000256" key="3">
    <source>
        <dbReference type="ARBA" id="ARBA00023274"/>
    </source>
</evidence>
<evidence type="ECO:0008006" key="6">
    <source>
        <dbReference type="Google" id="ProtNLM"/>
    </source>
</evidence>
<evidence type="ECO:0000313" key="5">
    <source>
        <dbReference type="Proteomes" id="UP000664859"/>
    </source>
</evidence>
<dbReference type="AlphaFoldDB" id="A0A835YNA5"/>
<dbReference type="InterPro" id="IPR010979">
    <property type="entry name" value="Ribosomal_uS13-like_H2TH"/>
</dbReference>
<dbReference type="GO" id="GO:0006412">
    <property type="term" value="P:translation"/>
    <property type="evidence" value="ECO:0007669"/>
    <property type="project" value="InterPro"/>
</dbReference>
<dbReference type="EMBL" id="JAFCMP010000531">
    <property type="protein sequence ID" value="KAG5176917.1"/>
    <property type="molecule type" value="Genomic_DNA"/>
</dbReference>
<comment type="caution">
    <text evidence="4">The sequence shown here is derived from an EMBL/GenBank/DDBJ whole genome shotgun (WGS) entry which is preliminary data.</text>
</comment>
<feature type="non-terminal residue" evidence="4">
    <location>
        <position position="67"/>
    </location>
</feature>
<dbReference type="Pfam" id="PF00416">
    <property type="entry name" value="Ribosomal_S13"/>
    <property type="match status" value="1"/>
</dbReference>
<dbReference type="SUPFAM" id="SSF46946">
    <property type="entry name" value="S13-like H2TH domain"/>
    <property type="match status" value="1"/>
</dbReference>
<proteinExistence type="inferred from homology"/>
<reference evidence="4" key="1">
    <citation type="submission" date="2021-02" db="EMBL/GenBank/DDBJ databases">
        <title>First Annotated Genome of the Yellow-green Alga Tribonema minus.</title>
        <authorList>
            <person name="Mahan K.M."/>
        </authorList>
    </citation>
    <scope>NUCLEOTIDE SEQUENCE</scope>
    <source>
        <strain evidence="4">UTEX B ZZ1240</strain>
    </source>
</reference>
<dbReference type="Proteomes" id="UP000664859">
    <property type="component" value="Unassembled WGS sequence"/>
</dbReference>
<dbReference type="PROSITE" id="PS50159">
    <property type="entry name" value="RIBOSOMAL_S13_2"/>
    <property type="match status" value="1"/>
</dbReference>